<organism evidence="2 3">
    <name type="scientific">Streptomyces anandii</name>
    <dbReference type="NCBI Taxonomy" id="285454"/>
    <lineage>
        <taxon>Bacteria</taxon>
        <taxon>Bacillati</taxon>
        <taxon>Actinomycetota</taxon>
        <taxon>Actinomycetes</taxon>
        <taxon>Kitasatosporales</taxon>
        <taxon>Streptomycetaceae</taxon>
        <taxon>Streptomyces</taxon>
    </lineage>
</organism>
<evidence type="ECO:0000313" key="2">
    <source>
        <dbReference type="EMBL" id="MFE1754147.1"/>
    </source>
</evidence>
<gene>
    <name evidence="2" type="ORF">ACFW88_27000</name>
</gene>
<keyword evidence="3" id="KW-1185">Reference proteome</keyword>
<evidence type="ECO:0000313" key="3">
    <source>
        <dbReference type="Proteomes" id="UP001599756"/>
    </source>
</evidence>
<accession>A0ABW6HBZ7</accession>
<dbReference type="RefSeq" id="WP_381808840.1">
    <property type="nucleotide sequence ID" value="NZ_JBHYTS010000053.1"/>
</dbReference>
<protein>
    <submittedName>
        <fullName evidence="2">DUF2249 domain-containing protein</fullName>
    </submittedName>
</protein>
<reference evidence="2 3" key="1">
    <citation type="submission" date="2024-09" db="EMBL/GenBank/DDBJ databases">
        <title>The Natural Products Discovery Center: Release of the First 8490 Sequenced Strains for Exploring Actinobacteria Biosynthetic Diversity.</title>
        <authorList>
            <person name="Kalkreuter E."/>
            <person name="Kautsar S.A."/>
            <person name="Yang D."/>
            <person name="Bader C.D."/>
            <person name="Teijaro C.N."/>
            <person name="Fluegel L."/>
            <person name="Davis C.M."/>
            <person name="Simpson J.R."/>
            <person name="Lauterbach L."/>
            <person name="Steele A.D."/>
            <person name="Gui C."/>
            <person name="Meng S."/>
            <person name="Li G."/>
            <person name="Viehrig K."/>
            <person name="Ye F."/>
            <person name="Su P."/>
            <person name="Kiefer A.F."/>
            <person name="Nichols A."/>
            <person name="Cepeda A.J."/>
            <person name="Yan W."/>
            <person name="Fan B."/>
            <person name="Jiang Y."/>
            <person name="Adhikari A."/>
            <person name="Zheng C.-J."/>
            <person name="Schuster L."/>
            <person name="Cowan T.M."/>
            <person name="Smanski M.J."/>
            <person name="Chevrette M.G."/>
            <person name="De Carvalho L.P.S."/>
            <person name="Shen B."/>
        </authorList>
    </citation>
    <scope>NUCLEOTIDE SEQUENCE [LARGE SCALE GENOMIC DNA]</scope>
    <source>
        <strain evidence="2 3">NPDC059500</strain>
    </source>
</reference>
<comment type="caution">
    <text evidence="2">The sequence shown here is derived from an EMBL/GenBank/DDBJ whole genome shotgun (WGS) entry which is preliminary data.</text>
</comment>
<dbReference type="Proteomes" id="UP001599756">
    <property type="component" value="Unassembled WGS sequence"/>
</dbReference>
<sequence length="243" mass="26608">MTSPSEIYIESTETDPVVRAQSVLQQTNQRLQGRLATLTEIDPVADARESVRTAWADFCTGEARRYLNACDQTLYAAAAGAAETRLLVRALRTTASVVHNHIDRLPSADSAASAGIVRATVAVLRTHLAVERNVLLPALVRLPDADLPALVADLDTLLSGGRLETPAVIDVREIPHGQRHPRIFTRFARLAPGETFTLVNNHDPKPPHREFQSAHPGTFTWEYVESGPEQWQVRIGRQAGSDG</sequence>
<dbReference type="EMBL" id="JBHYTS010000053">
    <property type="protein sequence ID" value="MFE1754147.1"/>
    <property type="molecule type" value="Genomic_DNA"/>
</dbReference>
<dbReference type="Pfam" id="PF10006">
    <property type="entry name" value="DUF2249"/>
    <property type="match status" value="1"/>
</dbReference>
<feature type="domain" description="DUF2249" evidence="1">
    <location>
        <begin position="168"/>
        <end position="237"/>
    </location>
</feature>
<name>A0ABW6HBZ7_9ACTN</name>
<evidence type="ECO:0000259" key="1">
    <source>
        <dbReference type="Pfam" id="PF10006"/>
    </source>
</evidence>
<dbReference type="InterPro" id="IPR018720">
    <property type="entry name" value="DUF2249"/>
</dbReference>
<proteinExistence type="predicted"/>